<gene>
    <name evidence="3" type="ORF">MED92_04217</name>
</gene>
<evidence type="ECO:0000313" key="3">
    <source>
        <dbReference type="EMBL" id="EAR61772.1"/>
    </source>
</evidence>
<feature type="active site" description="Proton acceptor" evidence="2">
    <location>
        <position position="117"/>
    </location>
</feature>
<protein>
    <recommendedName>
        <fullName evidence="2">RNA 2',3'-cyclic phosphodiesterase</fullName>
        <shortName evidence="2">RNA 2',3'-CPDase</shortName>
        <ecNumber evidence="2">3.1.4.58</ecNumber>
    </recommendedName>
</protein>
<dbReference type="SUPFAM" id="SSF55144">
    <property type="entry name" value="LigT-like"/>
    <property type="match status" value="1"/>
</dbReference>
<dbReference type="RefSeq" id="WP_007022858.1">
    <property type="nucleotide sequence ID" value="NZ_CH724127.1"/>
</dbReference>
<sequence length="173" mass="19623">MRLFLAIDIPDAIQDQVSELVCPELEQVRWISCQQLHITLVFIGEQPQHRLDEIIEATAETNFEPFPLKLSKIGHFKSGIIWLGVEESEPLKRLQKSLSHKIRSLGIELEQRKFIPHLTLGRCKQLTPEILSKVSTQGLGFETGFNVEAFQLKSSILKANGAEYVTEGEFLPD</sequence>
<evidence type="ECO:0000256" key="2">
    <source>
        <dbReference type="HAMAP-Rule" id="MF_01940"/>
    </source>
</evidence>
<feature type="short sequence motif" description="HXTX 1" evidence="2">
    <location>
        <begin position="37"/>
        <end position="40"/>
    </location>
</feature>
<comment type="caution">
    <text evidence="3">The sequence shown here is derived from an EMBL/GenBank/DDBJ whole genome shotgun (WGS) entry which is preliminary data.</text>
</comment>
<dbReference type="AlphaFoldDB" id="A0A7U8C587"/>
<reference evidence="3 4" key="1">
    <citation type="submission" date="2006-02" db="EMBL/GenBank/DDBJ databases">
        <authorList>
            <person name="Pinhassi J."/>
            <person name="Pedros-Alio C."/>
            <person name="Ferriera S."/>
            <person name="Johnson J."/>
            <person name="Kravitz S."/>
            <person name="Halpern A."/>
            <person name="Remington K."/>
            <person name="Beeson K."/>
            <person name="Tran B."/>
            <person name="Rogers Y.-H."/>
            <person name="Friedman R."/>
            <person name="Venter J.C."/>
        </authorList>
    </citation>
    <scope>NUCLEOTIDE SEQUENCE [LARGE SCALE GENOMIC DNA]</scope>
    <source>
        <strain evidence="3 4">MED92</strain>
    </source>
</reference>
<dbReference type="GO" id="GO:0008664">
    <property type="term" value="F:RNA 2',3'-cyclic 3'-phosphodiesterase activity"/>
    <property type="evidence" value="ECO:0007669"/>
    <property type="project" value="UniProtKB-EC"/>
</dbReference>
<accession>A0A7U8C587</accession>
<dbReference type="Gene3D" id="3.90.1140.10">
    <property type="entry name" value="Cyclic phosphodiesterase"/>
    <property type="match status" value="1"/>
</dbReference>
<evidence type="ECO:0000256" key="1">
    <source>
        <dbReference type="ARBA" id="ARBA00022801"/>
    </source>
</evidence>
<dbReference type="GO" id="GO:0016874">
    <property type="term" value="F:ligase activity"/>
    <property type="evidence" value="ECO:0007669"/>
    <property type="project" value="UniProtKB-KW"/>
</dbReference>
<feature type="active site" description="Proton donor" evidence="2">
    <location>
        <position position="37"/>
    </location>
</feature>
<feature type="short sequence motif" description="HXTX 2" evidence="2">
    <location>
        <begin position="117"/>
        <end position="120"/>
    </location>
</feature>
<dbReference type="Proteomes" id="UP000002171">
    <property type="component" value="Unassembled WGS sequence"/>
</dbReference>
<dbReference type="HAMAP" id="MF_01940">
    <property type="entry name" value="RNA_CPDase"/>
    <property type="match status" value="1"/>
</dbReference>
<keyword evidence="4" id="KW-1185">Reference proteome</keyword>
<dbReference type="InterPro" id="IPR004175">
    <property type="entry name" value="RNA_CPDase"/>
</dbReference>
<organism evidence="3 4">
    <name type="scientific">Neptuniibacter caesariensis</name>
    <dbReference type="NCBI Taxonomy" id="207954"/>
    <lineage>
        <taxon>Bacteria</taxon>
        <taxon>Pseudomonadati</taxon>
        <taxon>Pseudomonadota</taxon>
        <taxon>Gammaproteobacteria</taxon>
        <taxon>Oceanospirillales</taxon>
        <taxon>Oceanospirillaceae</taxon>
        <taxon>Neptuniibacter</taxon>
    </lineage>
</organism>
<keyword evidence="1 2" id="KW-0378">Hydrolase</keyword>
<proteinExistence type="inferred from homology"/>
<name>A0A7U8C587_NEPCE</name>
<keyword evidence="3" id="KW-0436">Ligase</keyword>
<dbReference type="PANTHER" id="PTHR35561:SF1">
    <property type="entry name" value="RNA 2',3'-CYCLIC PHOSPHODIESTERASE"/>
    <property type="match status" value="1"/>
</dbReference>
<comment type="similarity">
    <text evidence="2">Belongs to the 2H phosphoesterase superfamily. ThpR family.</text>
</comment>
<comment type="function">
    <text evidence="2">Hydrolyzes RNA 2',3'-cyclic phosphodiester to an RNA 2'-phosphomonoester.</text>
</comment>
<dbReference type="InterPro" id="IPR009097">
    <property type="entry name" value="Cyclic_Pdiesterase"/>
</dbReference>
<evidence type="ECO:0000313" key="4">
    <source>
        <dbReference type="Proteomes" id="UP000002171"/>
    </source>
</evidence>
<dbReference type="EC" id="3.1.4.58" evidence="2"/>
<dbReference type="PANTHER" id="PTHR35561">
    <property type="entry name" value="RNA 2',3'-CYCLIC PHOSPHODIESTERASE"/>
    <property type="match status" value="1"/>
</dbReference>
<dbReference type="EMBL" id="AAOW01000006">
    <property type="protein sequence ID" value="EAR61772.1"/>
    <property type="molecule type" value="Genomic_DNA"/>
</dbReference>
<dbReference type="Pfam" id="PF13563">
    <property type="entry name" value="2_5_RNA_ligase2"/>
    <property type="match status" value="1"/>
</dbReference>
<dbReference type="GO" id="GO:0004113">
    <property type="term" value="F:2',3'-cyclic-nucleotide 3'-phosphodiesterase activity"/>
    <property type="evidence" value="ECO:0007669"/>
    <property type="project" value="InterPro"/>
</dbReference>
<dbReference type="NCBIfam" id="TIGR02258">
    <property type="entry name" value="2_5_ligase"/>
    <property type="match status" value="1"/>
</dbReference>
<comment type="catalytic activity">
    <reaction evidence="2">
        <text>a 3'-end 2',3'-cyclophospho-ribonucleotide-RNA + H2O = a 3'-end 2'-phospho-ribonucleotide-RNA + H(+)</text>
        <dbReference type="Rhea" id="RHEA:11828"/>
        <dbReference type="Rhea" id="RHEA-COMP:10464"/>
        <dbReference type="Rhea" id="RHEA-COMP:17353"/>
        <dbReference type="ChEBI" id="CHEBI:15377"/>
        <dbReference type="ChEBI" id="CHEBI:15378"/>
        <dbReference type="ChEBI" id="CHEBI:83064"/>
        <dbReference type="ChEBI" id="CHEBI:173113"/>
        <dbReference type="EC" id="3.1.4.58"/>
    </reaction>
</comment>
<dbReference type="OrthoDB" id="7061261at2"/>